<feature type="transmembrane region" description="Helical" evidence="7">
    <location>
        <begin position="201"/>
        <end position="223"/>
    </location>
</feature>
<feature type="transmembrane region" description="Helical" evidence="7">
    <location>
        <begin position="68"/>
        <end position="88"/>
    </location>
</feature>
<dbReference type="GO" id="GO:0015297">
    <property type="term" value="F:antiporter activity"/>
    <property type="evidence" value="ECO:0007669"/>
    <property type="project" value="InterPro"/>
</dbReference>
<feature type="transmembrane region" description="Helical" evidence="7">
    <location>
        <begin position="317"/>
        <end position="340"/>
    </location>
</feature>
<evidence type="ECO:0000256" key="3">
    <source>
        <dbReference type="ARBA" id="ARBA00022692"/>
    </source>
</evidence>
<dbReference type="GO" id="GO:0016020">
    <property type="term" value="C:membrane"/>
    <property type="evidence" value="ECO:0007669"/>
    <property type="project" value="UniProtKB-SubCell"/>
</dbReference>
<accession>A0A2T0LTB1</accession>
<feature type="transmembrane region" description="Helical" evidence="7">
    <location>
        <begin position="136"/>
        <end position="157"/>
    </location>
</feature>
<keyword evidence="2" id="KW-0813">Transport</keyword>
<feature type="transmembrane region" description="Helical" evidence="7">
    <location>
        <begin position="287"/>
        <end position="305"/>
    </location>
</feature>
<reference evidence="9 10" key="1">
    <citation type="submission" date="2018-03" db="EMBL/GenBank/DDBJ databases">
        <title>Genomic Encyclopedia of Type Strains, Phase III (KMG-III): the genomes of soil and plant-associated and newly described type strains.</title>
        <authorList>
            <person name="Whitman W."/>
        </authorList>
    </citation>
    <scope>NUCLEOTIDE SEQUENCE [LARGE SCALE GENOMIC DNA]</scope>
    <source>
        <strain evidence="9 10">CGMCC 4.7125</strain>
    </source>
</reference>
<keyword evidence="3 7" id="KW-0812">Transmembrane</keyword>
<evidence type="ECO:0000256" key="5">
    <source>
        <dbReference type="ARBA" id="ARBA00023065"/>
    </source>
</evidence>
<sequence length="432" mass="44374">METTLAIGVLTALVVILVATALFGRLALMIGQPRVFGEMAAGVVLGPSVAGALLPATQQLFPDDVRSVLYVLSVIGLTFFMFLVGCGINHDHVDRGTVRGSIAIASGGLLLPMALGALTAVVFFDELAVPGSDTVAFTMFLGGALSVTAFPMLARILRERGIQDTRIGTLITMAAAIDDAVAWTLLALVIALGAAGATSSAVVAVAGLAGLTLVMLTAVRRALGVLARNTERRGHLEPGGMVVILLVVLASGSVSELVGVHAIFGGFLAGLAIPRSTVLRAQIQSRLGDMSSLLLLPVFFAFSGLNTQLGTLIDVSLLLPTAVILAVAFAGKYLGCGLAVRGLGMSWRHASAVGGLMNARGLIILIFINVGLAHGLVTPQLFSILVVVAVVTTAAAMPIYRVSFPTWLENVELTASGPGGAPDPATTPTRRA</sequence>
<keyword evidence="4 7" id="KW-1133">Transmembrane helix</keyword>
<evidence type="ECO:0000256" key="4">
    <source>
        <dbReference type="ARBA" id="ARBA00022989"/>
    </source>
</evidence>
<feature type="transmembrane region" description="Helical" evidence="7">
    <location>
        <begin position="352"/>
        <end position="375"/>
    </location>
</feature>
<name>A0A2T0LTB1_9PSEU</name>
<dbReference type="AlphaFoldDB" id="A0A2T0LTB1"/>
<dbReference type="InterPro" id="IPR006153">
    <property type="entry name" value="Cation/H_exchanger_TM"/>
</dbReference>
<dbReference type="OrthoDB" id="9793589at2"/>
<feature type="transmembrane region" description="Helical" evidence="7">
    <location>
        <begin position="6"/>
        <end position="28"/>
    </location>
</feature>
<feature type="domain" description="Cation/H+ exchanger transmembrane" evidence="8">
    <location>
        <begin position="19"/>
        <end position="394"/>
    </location>
</feature>
<evidence type="ECO:0000256" key="1">
    <source>
        <dbReference type="ARBA" id="ARBA00004141"/>
    </source>
</evidence>
<comment type="subcellular location">
    <subcellularLocation>
        <location evidence="1">Membrane</location>
        <topology evidence="1">Multi-pass membrane protein</topology>
    </subcellularLocation>
</comment>
<feature type="transmembrane region" description="Helical" evidence="7">
    <location>
        <begin position="381"/>
        <end position="400"/>
    </location>
</feature>
<keyword evidence="10" id="KW-1185">Reference proteome</keyword>
<keyword evidence="6 7" id="KW-0472">Membrane</keyword>
<keyword evidence="5" id="KW-0406">Ion transport</keyword>
<dbReference type="RefSeq" id="WP_146147505.1">
    <property type="nucleotide sequence ID" value="NZ_PVNH01000006.1"/>
</dbReference>
<dbReference type="EMBL" id="PVNH01000006">
    <property type="protein sequence ID" value="PRX46971.1"/>
    <property type="molecule type" value="Genomic_DNA"/>
</dbReference>
<dbReference type="PANTHER" id="PTHR32468">
    <property type="entry name" value="CATION/H + ANTIPORTER"/>
    <property type="match status" value="1"/>
</dbReference>
<dbReference type="InterPro" id="IPR038770">
    <property type="entry name" value="Na+/solute_symporter_sf"/>
</dbReference>
<evidence type="ECO:0000256" key="6">
    <source>
        <dbReference type="ARBA" id="ARBA00023136"/>
    </source>
</evidence>
<dbReference type="Pfam" id="PF00999">
    <property type="entry name" value="Na_H_Exchanger"/>
    <property type="match status" value="1"/>
</dbReference>
<feature type="transmembrane region" description="Helical" evidence="7">
    <location>
        <begin position="235"/>
        <end position="252"/>
    </location>
</feature>
<proteinExistence type="predicted"/>
<dbReference type="Proteomes" id="UP000238362">
    <property type="component" value="Unassembled WGS sequence"/>
</dbReference>
<dbReference type="InterPro" id="IPR050794">
    <property type="entry name" value="CPA2_transporter"/>
</dbReference>
<feature type="transmembrane region" description="Helical" evidence="7">
    <location>
        <begin position="100"/>
        <end position="124"/>
    </location>
</feature>
<dbReference type="PANTHER" id="PTHR32468:SF0">
    <property type="entry name" value="K(+)_H(+) ANTIPORTER 1"/>
    <property type="match status" value="1"/>
</dbReference>
<dbReference type="GO" id="GO:1902600">
    <property type="term" value="P:proton transmembrane transport"/>
    <property type="evidence" value="ECO:0007669"/>
    <property type="project" value="InterPro"/>
</dbReference>
<feature type="transmembrane region" description="Helical" evidence="7">
    <location>
        <begin position="169"/>
        <end position="195"/>
    </location>
</feature>
<evidence type="ECO:0000256" key="7">
    <source>
        <dbReference type="SAM" id="Phobius"/>
    </source>
</evidence>
<evidence type="ECO:0000313" key="10">
    <source>
        <dbReference type="Proteomes" id="UP000238362"/>
    </source>
</evidence>
<evidence type="ECO:0000259" key="8">
    <source>
        <dbReference type="Pfam" id="PF00999"/>
    </source>
</evidence>
<protein>
    <submittedName>
        <fullName evidence="9">Transporter (CPA2 family)</fullName>
    </submittedName>
</protein>
<evidence type="ECO:0000313" key="9">
    <source>
        <dbReference type="EMBL" id="PRX46971.1"/>
    </source>
</evidence>
<feature type="transmembrane region" description="Helical" evidence="7">
    <location>
        <begin position="258"/>
        <end position="275"/>
    </location>
</feature>
<comment type="caution">
    <text evidence="9">The sequence shown here is derived from an EMBL/GenBank/DDBJ whole genome shotgun (WGS) entry which is preliminary data.</text>
</comment>
<organism evidence="9 10">
    <name type="scientific">Prauserella shujinwangii</name>
    <dbReference type="NCBI Taxonomy" id="1453103"/>
    <lineage>
        <taxon>Bacteria</taxon>
        <taxon>Bacillati</taxon>
        <taxon>Actinomycetota</taxon>
        <taxon>Actinomycetes</taxon>
        <taxon>Pseudonocardiales</taxon>
        <taxon>Pseudonocardiaceae</taxon>
        <taxon>Prauserella</taxon>
    </lineage>
</organism>
<gene>
    <name evidence="9" type="ORF">B0I33_10668</name>
</gene>
<evidence type="ECO:0000256" key="2">
    <source>
        <dbReference type="ARBA" id="ARBA00022448"/>
    </source>
</evidence>
<dbReference type="Gene3D" id="1.20.1530.20">
    <property type="match status" value="1"/>
</dbReference>
<feature type="transmembrane region" description="Helical" evidence="7">
    <location>
        <begin position="35"/>
        <end position="56"/>
    </location>
</feature>